<keyword evidence="1" id="KW-0488">Methylation</keyword>
<feature type="non-terminal residue" evidence="6">
    <location>
        <position position="1"/>
    </location>
</feature>
<proteinExistence type="inferred from homology"/>
<dbReference type="SUPFAM" id="SSF58104">
    <property type="entry name" value="Methyl-accepting chemotaxis protein (MCP) signaling domain"/>
    <property type="match status" value="1"/>
</dbReference>
<dbReference type="PRINTS" id="PR00260">
    <property type="entry name" value="CHEMTRNSDUCR"/>
</dbReference>
<dbReference type="InterPro" id="IPR004090">
    <property type="entry name" value="Chemotax_Me-accpt_rcpt"/>
</dbReference>
<dbReference type="Pfam" id="PF00672">
    <property type="entry name" value="HAMP"/>
    <property type="match status" value="1"/>
</dbReference>
<dbReference type="PROSITE" id="PS50885">
    <property type="entry name" value="HAMP"/>
    <property type="match status" value="1"/>
</dbReference>
<name>A0ABX2M4Y3_9BURK</name>
<protein>
    <submittedName>
        <fullName evidence="6">HAMP domain-containing protein</fullName>
    </submittedName>
</protein>
<organism evidence="6 7">
    <name type="scientific">Herbaspirillum robiniae</name>
    <dbReference type="NCBI Taxonomy" id="2014887"/>
    <lineage>
        <taxon>Bacteria</taxon>
        <taxon>Pseudomonadati</taxon>
        <taxon>Pseudomonadota</taxon>
        <taxon>Betaproteobacteria</taxon>
        <taxon>Burkholderiales</taxon>
        <taxon>Oxalobacteraceae</taxon>
        <taxon>Herbaspirillum</taxon>
    </lineage>
</organism>
<accession>A0ABX2M4Y3</accession>
<evidence type="ECO:0000256" key="2">
    <source>
        <dbReference type="ARBA" id="ARBA00029447"/>
    </source>
</evidence>
<dbReference type="PANTHER" id="PTHR43531">
    <property type="entry name" value="PROTEIN ICFG"/>
    <property type="match status" value="1"/>
</dbReference>
<dbReference type="InterPro" id="IPR004089">
    <property type="entry name" value="MCPsignal_dom"/>
</dbReference>
<dbReference type="EMBL" id="JABFMT010000042">
    <property type="protein sequence ID" value="NUU04420.1"/>
    <property type="molecule type" value="Genomic_DNA"/>
</dbReference>
<evidence type="ECO:0000256" key="3">
    <source>
        <dbReference type="PROSITE-ProRule" id="PRU00284"/>
    </source>
</evidence>
<dbReference type="PANTHER" id="PTHR43531:SF14">
    <property type="entry name" value="METHYL-ACCEPTING CHEMOTAXIS PROTEIN I-RELATED"/>
    <property type="match status" value="1"/>
</dbReference>
<evidence type="ECO:0000259" key="4">
    <source>
        <dbReference type="PROSITE" id="PS50111"/>
    </source>
</evidence>
<keyword evidence="3" id="KW-0807">Transducer</keyword>
<feature type="domain" description="Methyl-accepting transducer" evidence="4">
    <location>
        <begin position="37"/>
        <end position="266"/>
    </location>
</feature>
<dbReference type="SMART" id="SM00283">
    <property type="entry name" value="MA"/>
    <property type="match status" value="1"/>
</dbReference>
<dbReference type="RefSeq" id="WP_175354941.1">
    <property type="nucleotide sequence ID" value="NZ_JABFMT010000042.1"/>
</dbReference>
<gene>
    <name evidence="6" type="ORF">HNO84_22675</name>
</gene>
<dbReference type="Gene3D" id="1.10.287.950">
    <property type="entry name" value="Methyl-accepting chemotaxis protein"/>
    <property type="match status" value="1"/>
</dbReference>
<reference evidence="6 7" key="1">
    <citation type="journal article" date="2020" name="Front. Plant Sci.">
        <title>Isolation of Rhizosphere Bacteria That Improve Quality and Water Stress Tolerance in Greenhouse Ornamentals.</title>
        <authorList>
            <person name="Nordstedt N.P."/>
            <person name="Jones M.L."/>
        </authorList>
    </citation>
    <scope>NUCLEOTIDE SEQUENCE [LARGE SCALE GENOMIC DNA]</scope>
    <source>
        <strain evidence="6 7">C6C2</strain>
    </source>
</reference>
<keyword evidence="7" id="KW-1185">Reference proteome</keyword>
<evidence type="ECO:0000313" key="6">
    <source>
        <dbReference type="EMBL" id="NUU04420.1"/>
    </source>
</evidence>
<evidence type="ECO:0000259" key="5">
    <source>
        <dbReference type="PROSITE" id="PS50885"/>
    </source>
</evidence>
<dbReference type="PROSITE" id="PS50111">
    <property type="entry name" value="CHEMOTAXIS_TRANSDUC_2"/>
    <property type="match status" value="1"/>
</dbReference>
<dbReference type="InterPro" id="IPR051310">
    <property type="entry name" value="MCP_chemotaxis"/>
</dbReference>
<dbReference type="Pfam" id="PF00015">
    <property type="entry name" value="MCPsignal"/>
    <property type="match status" value="1"/>
</dbReference>
<dbReference type="CDD" id="cd06225">
    <property type="entry name" value="HAMP"/>
    <property type="match status" value="1"/>
</dbReference>
<evidence type="ECO:0000256" key="1">
    <source>
        <dbReference type="ARBA" id="ARBA00022481"/>
    </source>
</evidence>
<dbReference type="Proteomes" id="UP000536746">
    <property type="component" value="Unassembled WGS sequence"/>
</dbReference>
<comment type="similarity">
    <text evidence="2">Belongs to the methyl-accepting chemotaxis (MCP) protein family.</text>
</comment>
<dbReference type="InterPro" id="IPR003660">
    <property type="entry name" value="HAMP_dom"/>
</dbReference>
<feature type="domain" description="HAMP" evidence="5">
    <location>
        <begin position="1"/>
        <end position="32"/>
    </location>
</feature>
<sequence>LTQRIDASGIDELAQIAQAFNQFVQKISNLLREIRASSEIIKIASSEIAHGNADLSARTESQAGALEQTASAMEELTSGVQQNSDNAHQANTLAAGASRVAAQGGDMVSRMVDTMIGIDASSKRVVDIIAVIDGIAFQTNILALNAAVEAARAGEQGRGFAVVASEVRVLAQRSALAAKEIAGLIGDATRQVSEGSLLATQAGTTTQEVVAGVQRVSSVMAEISAASAEQDRGVGEINAAILQMDEVTQRNAALVEEVAAAAHSLQGQALKLSQLVNVFTLD</sequence>
<comment type="caution">
    <text evidence="6">The sequence shown here is derived from an EMBL/GenBank/DDBJ whole genome shotgun (WGS) entry which is preliminary data.</text>
</comment>
<evidence type="ECO:0000313" key="7">
    <source>
        <dbReference type="Proteomes" id="UP000536746"/>
    </source>
</evidence>